<feature type="transmembrane region" description="Helical" evidence="12">
    <location>
        <begin position="189"/>
        <end position="211"/>
    </location>
</feature>
<dbReference type="SUPFAM" id="SSF55874">
    <property type="entry name" value="ATPase domain of HSP90 chaperone/DNA topoisomerase II/histidine kinase"/>
    <property type="match status" value="1"/>
</dbReference>
<evidence type="ECO:0000256" key="2">
    <source>
        <dbReference type="ARBA" id="ARBA00004651"/>
    </source>
</evidence>
<dbReference type="EMBL" id="JAPNKA010000001">
    <property type="protein sequence ID" value="MCY1078339.1"/>
    <property type="molecule type" value="Genomic_DNA"/>
</dbReference>
<evidence type="ECO:0000256" key="11">
    <source>
        <dbReference type="SAM" id="MobiDB-lite"/>
    </source>
</evidence>
<evidence type="ECO:0000256" key="4">
    <source>
        <dbReference type="ARBA" id="ARBA00022475"/>
    </source>
</evidence>
<evidence type="ECO:0000256" key="6">
    <source>
        <dbReference type="ARBA" id="ARBA00022679"/>
    </source>
</evidence>
<sequence>MDAHVGSAAPEGSPRKQGGTASRRARLLYVPEILAITGVYLLLTWLGMNLMPDGRLLTIWPAGGFALAMLLLRGTSRWPAVLLGSLLAAWLFAPKRWVVPGEVPISALQHYTAALLMGVGRAFATVVSVWLIRRYVGTMRWPHTVRGVLGFVIIGGLVHSALVALTSHFVLLAAGIVELGPAFLREAWIWFNANTAGVLVVTTLILALSEGPTGRPRRSRREVVLAAALTLAAILIALEFQRWFGEVGIQMTYLLTPLMIWMTLRFGAQGAVLTNLMWATVTIYSLVFMNAGEVALARTFAQYQARLVVFNAVILVLAAAFEERHLMREALEKERENLEGRVAERTRELARFLSLLHSSLESTADGLLVVDRKGHITAVNQRFARLWRLPPSVLESSEDALALTFVRDQLVEPEAFASRVKYLYAHPELESEDEIQLEDGRVFERFSRPQCLGEEVVGRVWSFRDITSRRRAEAERDRLLVEESRARQEAERAFHEVQRALGMRDEFLSIAAHEMKTPLTSMKMQIQLLLRVVDGAAGGQVDAARLRPPIAAALRQMRRFQELSDQLLDITQLSTGRLVPRYEPLDFRKVVVEQIEQQAEAAAKARTELRLACADPIPGECDRQCFERIVCALLSNAIKFGAGAPIFVRLEAQAERVRLQVVDHGIGVAPEDHARIFERLERAVDARHYGGLGLGLWLARQSAEVLGGDISVESEPGRGSTFTVELPRLHQSPSLRGDGPAAEQAQPSA</sequence>
<dbReference type="Pfam" id="PF12860">
    <property type="entry name" value="PAS_7"/>
    <property type="match status" value="1"/>
</dbReference>
<accession>A0ABT4ABQ8</accession>
<keyword evidence="9 12" id="KW-1133">Transmembrane helix</keyword>
<feature type="transmembrane region" description="Helical" evidence="12">
    <location>
        <begin position="223"/>
        <end position="241"/>
    </location>
</feature>
<feature type="transmembrane region" description="Helical" evidence="12">
    <location>
        <begin position="79"/>
        <end position="99"/>
    </location>
</feature>
<dbReference type="CDD" id="cd00082">
    <property type="entry name" value="HisKA"/>
    <property type="match status" value="1"/>
</dbReference>
<comment type="subcellular location">
    <subcellularLocation>
        <location evidence="2">Cell membrane</location>
        <topology evidence="2">Multi-pass membrane protein</topology>
    </subcellularLocation>
</comment>
<keyword evidence="15" id="KW-1185">Reference proteome</keyword>
<dbReference type="RefSeq" id="WP_267537126.1">
    <property type="nucleotide sequence ID" value="NZ_JAPNKA010000001.1"/>
</dbReference>
<dbReference type="PANTHER" id="PTHR43047">
    <property type="entry name" value="TWO-COMPONENT HISTIDINE PROTEIN KINASE"/>
    <property type="match status" value="1"/>
</dbReference>
<evidence type="ECO:0000256" key="12">
    <source>
        <dbReference type="SAM" id="Phobius"/>
    </source>
</evidence>
<feature type="transmembrane region" description="Helical" evidence="12">
    <location>
        <begin position="27"/>
        <end position="48"/>
    </location>
</feature>
<evidence type="ECO:0000256" key="5">
    <source>
        <dbReference type="ARBA" id="ARBA00022553"/>
    </source>
</evidence>
<dbReference type="GO" id="GO:0005524">
    <property type="term" value="F:ATP binding"/>
    <property type="evidence" value="ECO:0007669"/>
    <property type="project" value="UniProtKB-KW"/>
</dbReference>
<dbReference type="SUPFAM" id="SSF55785">
    <property type="entry name" value="PYP-like sensor domain (PAS domain)"/>
    <property type="match status" value="1"/>
</dbReference>
<dbReference type="InterPro" id="IPR003661">
    <property type="entry name" value="HisK_dim/P_dom"/>
</dbReference>
<dbReference type="PANTHER" id="PTHR43047:SF72">
    <property type="entry name" value="OSMOSENSING HISTIDINE PROTEIN KINASE SLN1"/>
    <property type="match status" value="1"/>
</dbReference>
<dbReference type="EC" id="2.7.13.3" evidence="3"/>
<dbReference type="Gene3D" id="1.10.287.130">
    <property type="match status" value="1"/>
</dbReference>
<proteinExistence type="predicted"/>
<comment type="caution">
    <text evidence="14">The sequence shown here is derived from an EMBL/GenBank/DDBJ whole genome shotgun (WGS) entry which is preliminary data.</text>
</comment>
<comment type="catalytic activity">
    <reaction evidence="1">
        <text>ATP + protein L-histidine = ADP + protein N-phospho-L-histidine.</text>
        <dbReference type="EC" id="2.7.13.3"/>
    </reaction>
</comment>
<gene>
    <name evidence="14" type="ORF">OV287_28080</name>
</gene>
<feature type="domain" description="Histidine kinase" evidence="13">
    <location>
        <begin position="510"/>
        <end position="730"/>
    </location>
</feature>
<evidence type="ECO:0000256" key="3">
    <source>
        <dbReference type="ARBA" id="ARBA00012438"/>
    </source>
</evidence>
<keyword evidence="7 12" id="KW-0812">Transmembrane</keyword>
<name>A0ABT4ABQ8_9BACT</name>
<keyword evidence="6" id="KW-0808">Transferase</keyword>
<feature type="transmembrane region" description="Helical" evidence="12">
    <location>
        <begin position="54"/>
        <end position="72"/>
    </location>
</feature>
<dbReference type="InterPro" id="IPR005467">
    <property type="entry name" value="His_kinase_dom"/>
</dbReference>
<evidence type="ECO:0000256" key="9">
    <source>
        <dbReference type="ARBA" id="ARBA00022989"/>
    </source>
</evidence>
<feature type="transmembrane region" description="Helical" evidence="12">
    <location>
        <begin position="111"/>
        <end position="132"/>
    </location>
</feature>
<keyword evidence="4" id="KW-1003">Cell membrane</keyword>
<dbReference type="SMART" id="SM00387">
    <property type="entry name" value="HATPase_c"/>
    <property type="match status" value="1"/>
</dbReference>
<dbReference type="Gene3D" id="3.30.565.10">
    <property type="entry name" value="Histidine kinase-like ATPase, C-terminal domain"/>
    <property type="match status" value="1"/>
</dbReference>
<evidence type="ECO:0000259" key="13">
    <source>
        <dbReference type="PROSITE" id="PS50109"/>
    </source>
</evidence>
<dbReference type="Pfam" id="PF00512">
    <property type="entry name" value="HisKA"/>
    <property type="match status" value="1"/>
</dbReference>
<keyword evidence="14" id="KW-0067">ATP-binding</keyword>
<feature type="transmembrane region" description="Helical" evidence="12">
    <location>
        <begin position="303"/>
        <end position="321"/>
    </location>
</feature>
<dbReference type="SMART" id="SM00388">
    <property type="entry name" value="HisKA"/>
    <property type="match status" value="1"/>
</dbReference>
<evidence type="ECO:0000256" key="10">
    <source>
        <dbReference type="ARBA" id="ARBA00023136"/>
    </source>
</evidence>
<organism evidence="14 15">
    <name type="scientific">Archangium lansingense</name>
    <dbReference type="NCBI Taxonomy" id="2995310"/>
    <lineage>
        <taxon>Bacteria</taxon>
        <taxon>Pseudomonadati</taxon>
        <taxon>Myxococcota</taxon>
        <taxon>Myxococcia</taxon>
        <taxon>Myxococcales</taxon>
        <taxon>Cystobacterineae</taxon>
        <taxon>Archangiaceae</taxon>
        <taxon>Archangium</taxon>
    </lineage>
</organism>
<keyword evidence="14" id="KW-0547">Nucleotide-binding</keyword>
<dbReference type="CDD" id="cd00075">
    <property type="entry name" value="HATPase"/>
    <property type="match status" value="1"/>
</dbReference>
<dbReference type="InterPro" id="IPR004358">
    <property type="entry name" value="Sig_transdc_His_kin-like_C"/>
</dbReference>
<protein>
    <recommendedName>
        <fullName evidence="3">histidine kinase</fullName>
        <ecNumber evidence="3">2.7.13.3</ecNumber>
    </recommendedName>
</protein>
<dbReference type="InterPro" id="IPR003594">
    <property type="entry name" value="HATPase_dom"/>
</dbReference>
<feature type="region of interest" description="Disordered" evidence="11">
    <location>
        <begin position="714"/>
        <end position="749"/>
    </location>
</feature>
<dbReference type="InterPro" id="IPR007895">
    <property type="entry name" value="MASE1"/>
</dbReference>
<keyword evidence="8" id="KW-0418">Kinase</keyword>
<dbReference type="Proteomes" id="UP001207654">
    <property type="component" value="Unassembled WGS sequence"/>
</dbReference>
<dbReference type="InterPro" id="IPR036890">
    <property type="entry name" value="HATPase_C_sf"/>
</dbReference>
<evidence type="ECO:0000256" key="1">
    <source>
        <dbReference type="ARBA" id="ARBA00000085"/>
    </source>
</evidence>
<keyword evidence="5" id="KW-0597">Phosphoprotein</keyword>
<evidence type="ECO:0000313" key="15">
    <source>
        <dbReference type="Proteomes" id="UP001207654"/>
    </source>
</evidence>
<dbReference type="Gene3D" id="3.30.450.20">
    <property type="entry name" value="PAS domain"/>
    <property type="match status" value="1"/>
</dbReference>
<dbReference type="InterPro" id="IPR035965">
    <property type="entry name" value="PAS-like_dom_sf"/>
</dbReference>
<reference evidence="14 15" key="1">
    <citation type="submission" date="2022-11" db="EMBL/GenBank/DDBJ databases">
        <title>Minimal conservation of predation-associated metabolite biosynthetic gene clusters underscores biosynthetic potential of Myxococcota including descriptions for ten novel species: Archangium lansinium sp. nov., Myxococcus landrumus sp. nov., Nannocystis bai.</title>
        <authorList>
            <person name="Ahearne A."/>
            <person name="Stevens C."/>
            <person name="Phillips K."/>
        </authorList>
    </citation>
    <scope>NUCLEOTIDE SEQUENCE [LARGE SCALE GENOMIC DNA]</scope>
    <source>
        <strain evidence="14 15">MIWBW</strain>
    </source>
</reference>
<keyword evidence="10 12" id="KW-0472">Membrane</keyword>
<evidence type="ECO:0000256" key="7">
    <source>
        <dbReference type="ARBA" id="ARBA00022692"/>
    </source>
</evidence>
<evidence type="ECO:0000313" key="14">
    <source>
        <dbReference type="EMBL" id="MCY1078339.1"/>
    </source>
</evidence>
<dbReference type="SUPFAM" id="SSF47384">
    <property type="entry name" value="Homodimeric domain of signal transducing histidine kinase"/>
    <property type="match status" value="1"/>
</dbReference>
<dbReference type="Pfam" id="PF02518">
    <property type="entry name" value="HATPase_c"/>
    <property type="match status" value="1"/>
</dbReference>
<dbReference type="Pfam" id="PF05231">
    <property type="entry name" value="MASE1"/>
    <property type="match status" value="1"/>
</dbReference>
<dbReference type="InterPro" id="IPR036097">
    <property type="entry name" value="HisK_dim/P_sf"/>
</dbReference>
<feature type="transmembrane region" description="Helical" evidence="12">
    <location>
        <begin position="144"/>
        <end position="177"/>
    </location>
</feature>
<feature type="transmembrane region" description="Helical" evidence="12">
    <location>
        <begin position="276"/>
        <end position="297"/>
    </location>
</feature>
<dbReference type="PRINTS" id="PR00344">
    <property type="entry name" value="BCTRLSENSOR"/>
</dbReference>
<evidence type="ECO:0000256" key="8">
    <source>
        <dbReference type="ARBA" id="ARBA00022777"/>
    </source>
</evidence>
<dbReference type="PROSITE" id="PS50109">
    <property type="entry name" value="HIS_KIN"/>
    <property type="match status" value="1"/>
</dbReference>